<comment type="caution">
    <text evidence="1">The sequence shown here is derived from an EMBL/GenBank/DDBJ whole genome shotgun (WGS) entry which is preliminary data.</text>
</comment>
<gene>
    <name evidence="1" type="ORF">FBY58_1162</name>
</gene>
<dbReference type="EMBL" id="VFOF01000001">
    <property type="protein sequence ID" value="TQL17570.1"/>
    <property type="molecule type" value="Genomic_DNA"/>
</dbReference>
<dbReference type="Proteomes" id="UP000316887">
    <property type="component" value="Unassembled WGS sequence"/>
</dbReference>
<sequence length="87" mass="10405">MINYINEESLPNEVEDFSYLNKLSPEIAEVILRISTKFCPNWYPNVDKIAMSPDLYANKIIPAAWRIVDRNDREVEFLFWGDKKFYR</sequence>
<evidence type="ECO:0000313" key="1">
    <source>
        <dbReference type="EMBL" id="TQL17570.1"/>
    </source>
</evidence>
<proteinExistence type="predicted"/>
<organism evidence="1 2">
    <name type="scientific">Zymomonas mobilis</name>
    <dbReference type="NCBI Taxonomy" id="542"/>
    <lineage>
        <taxon>Bacteria</taxon>
        <taxon>Pseudomonadati</taxon>
        <taxon>Pseudomonadota</taxon>
        <taxon>Alphaproteobacteria</taxon>
        <taxon>Sphingomonadales</taxon>
        <taxon>Zymomonadaceae</taxon>
        <taxon>Zymomonas</taxon>
    </lineage>
</organism>
<accession>A0A542W1U9</accession>
<reference evidence="1 2" key="1">
    <citation type="submission" date="2019-06" db="EMBL/GenBank/DDBJ databases">
        <title>Genome sequencing of Zymomonas mobilis strains for genetic engineering and biofuel applications.</title>
        <authorList>
            <person name="Teravest M."/>
        </authorList>
    </citation>
    <scope>NUCLEOTIDE SEQUENCE [LARGE SCALE GENOMIC DNA]</scope>
    <source>
        <strain evidence="1 2">AN0101</strain>
    </source>
</reference>
<name>A0A542W1U9_ZYMMB</name>
<protein>
    <submittedName>
        <fullName evidence="1">Uncharacterized protein</fullName>
    </submittedName>
</protein>
<dbReference type="RefSeq" id="WP_141919897.1">
    <property type="nucleotide sequence ID" value="NZ_VFOF01000001.1"/>
</dbReference>
<dbReference type="AlphaFoldDB" id="A0A542W1U9"/>
<evidence type="ECO:0000313" key="2">
    <source>
        <dbReference type="Proteomes" id="UP000316887"/>
    </source>
</evidence>